<feature type="compositionally biased region" description="Basic and acidic residues" evidence="7">
    <location>
        <begin position="698"/>
        <end position="707"/>
    </location>
</feature>
<dbReference type="InterPro" id="IPR016177">
    <property type="entry name" value="DNA-bd_dom_sf"/>
</dbReference>
<dbReference type="GO" id="GO:0005634">
    <property type="term" value="C:nucleus"/>
    <property type="evidence" value="ECO:0007669"/>
    <property type="project" value="UniProtKB-SubCell"/>
</dbReference>
<keyword evidence="4" id="KW-0862">Zinc</keyword>
<proteinExistence type="predicted"/>
<dbReference type="PANTHER" id="PTHR10694:SF7">
    <property type="entry name" value="[HISTONE H3]-TRIMETHYL-L-LYSINE(9) DEMETHYLASE"/>
    <property type="match status" value="1"/>
</dbReference>
<dbReference type="PROSITE" id="PS50982">
    <property type="entry name" value="MBD"/>
    <property type="match status" value="1"/>
</dbReference>
<dbReference type="InterPro" id="IPR003347">
    <property type="entry name" value="JmjC_dom"/>
</dbReference>
<feature type="domain" description="MBD" evidence="8">
    <location>
        <begin position="775"/>
        <end position="850"/>
    </location>
</feature>
<evidence type="ECO:0000256" key="7">
    <source>
        <dbReference type="SAM" id="MobiDB-lite"/>
    </source>
</evidence>
<dbReference type="GO" id="GO:0000785">
    <property type="term" value="C:chromatin"/>
    <property type="evidence" value="ECO:0007669"/>
    <property type="project" value="TreeGrafter"/>
</dbReference>
<keyword evidence="3" id="KW-0863">Zinc-finger</keyword>
<dbReference type="PROSITE" id="PS51184">
    <property type="entry name" value="JMJC"/>
    <property type="match status" value="1"/>
</dbReference>
<dbReference type="GO" id="GO:0010468">
    <property type="term" value="P:regulation of gene expression"/>
    <property type="evidence" value="ECO:0007669"/>
    <property type="project" value="TreeGrafter"/>
</dbReference>
<feature type="region of interest" description="Disordered" evidence="7">
    <location>
        <begin position="466"/>
        <end position="723"/>
    </location>
</feature>
<dbReference type="GO" id="GO:0032454">
    <property type="term" value="F:histone H3K9 demethylase activity"/>
    <property type="evidence" value="ECO:0007669"/>
    <property type="project" value="TreeGrafter"/>
</dbReference>
<dbReference type="SMART" id="SM00545">
    <property type="entry name" value="JmjN"/>
    <property type="match status" value="1"/>
</dbReference>
<evidence type="ECO:0000259" key="10">
    <source>
        <dbReference type="PROSITE" id="PS51183"/>
    </source>
</evidence>
<evidence type="ECO:0000256" key="4">
    <source>
        <dbReference type="ARBA" id="ARBA00022833"/>
    </source>
</evidence>
<dbReference type="SMART" id="SM00391">
    <property type="entry name" value="MBD"/>
    <property type="match status" value="1"/>
</dbReference>
<evidence type="ECO:0008006" key="13">
    <source>
        <dbReference type="Google" id="ProtNLM"/>
    </source>
</evidence>
<evidence type="ECO:0000256" key="2">
    <source>
        <dbReference type="ARBA" id="ARBA00022723"/>
    </source>
</evidence>
<feature type="domain" description="CW-type" evidence="9">
    <location>
        <begin position="726"/>
        <end position="774"/>
    </location>
</feature>
<keyword evidence="2" id="KW-0479">Metal-binding</keyword>
<evidence type="ECO:0000259" key="11">
    <source>
        <dbReference type="PROSITE" id="PS51184"/>
    </source>
</evidence>
<evidence type="ECO:0000259" key="9">
    <source>
        <dbReference type="PROSITE" id="PS51050"/>
    </source>
</evidence>
<dbReference type="SUPFAM" id="SSF51197">
    <property type="entry name" value="Clavaminate synthase-like"/>
    <property type="match status" value="1"/>
</dbReference>
<dbReference type="EMBL" id="HBFA01002670">
    <property type="protein sequence ID" value="CAD8649979.1"/>
    <property type="molecule type" value="Transcribed_RNA"/>
</dbReference>
<feature type="compositionally biased region" description="Low complexity" evidence="7">
    <location>
        <begin position="662"/>
        <end position="672"/>
    </location>
</feature>
<keyword evidence="6" id="KW-0804">Transcription</keyword>
<dbReference type="Gene3D" id="2.60.120.650">
    <property type="entry name" value="Cupin"/>
    <property type="match status" value="1"/>
</dbReference>
<evidence type="ECO:0000259" key="8">
    <source>
        <dbReference type="PROSITE" id="PS50982"/>
    </source>
</evidence>
<dbReference type="AlphaFoldDB" id="A0A7S0MTN4"/>
<dbReference type="Pfam" id="PF02375">
    <property type="entry name" value="JmjN"/>
    <property type="match status" value="1"/>
</dbReference>
<dbReference type="PROSITE" id="PS51183">
    <property type="entry name" value="JMJN"/>
    <property type="match status" value="1"/>
</dbReference>
<dbReference type="SUPFAM" id="SSF54171">
    <property type="entry name" value="DNA-binding domain"/>
    <property type="match status" value="1"/>
</dbReference>
<reference evidence="12" key="1">
    <citation type="submission" date="2021-01" db="EMBL/GenBank/DDBJ databases">
        <authorList>
            <person name="Corre E."/>
            <person name="Pelletier E."/>
            <person name="Niang G."/>
            <person name="Scheremetjew M."/>
            <person name="Finn R."/>
            <person name="Kale V."/>
            <person name="Holt S."/>
            <person name="Cochrane G."/>
            <person name="Meng A."/>
            <person name="Brown T."/>
            <person name="Cohen L."/>
        </authorList>
    </citation>
    <scope>NUCLEOTIDE SEQUENCE</scope>
    <source>
        <strain evidence="12">CCMP722</strain>
    </source>
</reference>
<gene>
    <name evidence="12" type="ORF">POBO1169_LOCUS1322</name>
</gene>
<dbReference type="InterPro" id="IPR001739">
    <property type="entry name" value="Methyl_CpG_DNA-bd"/>
</dbReference>
<sequence>MDSSAVEVPVFYPSMDDMRGSFERYVESIEPQFAHVGICKIVPPPAWTPRKVGYDDIDGFIPKPIRQHATGRKGLFRTLMLEGKPMSVRDEFRPMAESKENLPKTPDDMAELEREFWKRITYTPPLYGADVEGSLFDEKCNGWNIRNLNTVLSRTIEKTGLSLPGVTTPYLYWGMWRSAFAWHTEDMDLYSVNYLHFGKPKSWYCIQPEHRPRFETLVQGLIPELIRNCPQFMRHKEILISPALLKQHNIPVVTTVQREREFVLNFPGAYHAGFNHGFNCAESTNFGTAMWVPVGAKAKYCRCDGDSVHIDMNLFLPPHLQKVDPAKPPVVAVPPPSPGRPKAQQIRAKATASPIKENRSKPAGDASVALKAARVLKVKSIKLKTPDGVKALSVRAPVTTQSGKRKQAATTGKITVKSLPNSTARKLLAMQKQGATKLKARATTPGSRATELKAARAKLALAKARLKTRDTAVGTSRPSPAKRISTPGTPARTAVGRSPTLLASSPSKKADQSIAADGPPRRAVKRLAKGDNGWLRPAEPPSTPSLSRVRGAPNTAGTSAKPSTRSSTLTSSPSTAVPVPSNDPNAPRQLRSGKPPSSTPLPSDRKRKQPETASTSVPAREAPRGTSSKPSSSSSSCNHRQEAATTFVKGSEVFSHSRRNSNSHSHSNSFSNIGDGQLSAAIDVAPEPSSNSNTPASPERKGVHDEVVQPCEPSRKSPRTGRDGTLRVELGWVECNSCSKWCSIPVDRIAQEPTTKWECQAAGISCGAPPSLGAPRLGICGSGTTPDGWQRWLTERKKRKKATAHKWEVSYRSPCGMLLRSRQEVAQLLLHQPQYSDLTVSNFCFDTRTSGNKSHGVVAHSTNLAVV</sequence>
<dbReference type="CDD" id="cd00122">
    <property type="entry name" value="MBD"/>
    <property type="match status" value="1"/>
</dbReference>
<evidence type="ECO:0000256" key="5">
    <source>
        <dbReference type="ARBA" id="ARBA00023015"/>
    </source>
</evidence>
<evidence type="ECO:0000256" key="1">
    <source>
        <dbReference type="ARBA" id="ARBA00004123"/>
    </source>
</evidence>
<dbReference type="InterPro" id="IPR003349">
    <property type="entry name" value="JmjN"/>
</dbReference>
<dbReference type="GO" id="GO:0008270">
    <property type="term" value="F:zinc ion binding"/>
    <property type="evidence" value="ECO:0007669"/>
    <property type="project" value="UniProtKB-KW"/>
</dbReference>
<dbReference type="GO" id="GO:0051864">
    <property type="term" value="F:histone H3K36 demethylase activity"/>
    <property type="evidence" value="ECO:0007669"/>
    <property type="project" value="TreeGrafter"/>
</dbReference>
<dbReference type="SMART" id="SM00558">
    <property type="entry name" value="JmjC"/>
    <property type="match status" value="1"/>
</dbReference>
<dbReference type="Gene3D" id="3.30.890.10">
    <property type="entry name" value="Methyl-cpg-binding Protein 2, Chain A"/>
    <property type="match status" value="1"/>
</dbReference>
<dbReference type="Pfam" id="PF02373">
    <property type="entry name" value="JmjC"/>
    <property type="match status" value="1"/>
</dbReference>
<dbReference type="PANTHER" id="PTHR10694">
    <property type="entry name" value="LYSINE-SPECIFIC DEMETHYLASE"/>
    <property type="match status" value="1"/>
</dbReference>
<dbReference type="GO" id="GO:0003677">
    <property type="term" value="F:DNA binding"/>
    <property type="evidence" value="ECO:0007669"/>
    <property type="project" value="InterPro"/>
</dbReference>
<protein>
    <recommendedName>
        <fullName evidence="13">[Histone H3]-trimethyl-L-lysine(9) demethylase</fullName>
    </recommendedName>
</protein>
<name>A0A7S0MTN4_9CHLO</name>
<comment type="subcellular location">
    <subcellularLocation>
        <location evidence="1">Nucleus</location>
    </subcellularLocation>
</comment>
<evidence type="ECO:0000256" key="6">
    <source>
        <dbReference type="ARBA" id="ARBA00023163"/>
    </source>
</evidence>
<dbReference type="InterPro" id="IPR011124">
    <property type="entry name" value="Znf_CW"/>
</dbReference>
<feature type="domain" description="JmjC" evidence="11">
    <location>
        <begin position="140"/>
        <end position="303"/>
    </location>
</feature>
<dbReference type="PROSITE" id="PS51050">
    <property type="entry name" value="ZF_CW"/>
    <property type="match status" value="1"/>
</dbReference>
<evidence type="ECO:0000313" key="12">
    <source>
        <dbReference type="EMBL" id="CAD8649979.1"/>
    </source>
</evidence>
<keyword evidence="5" id="KW-0805">Transcription regulation</keyword>
<accession>A0A7S0MTN4</accession>
<feature type="compositionally biased region" description="Low complexity" evidence="7">
    <location>
        <begin position="627"/>
        <end position="636"/>
    </location>
</feature>
<feature type="compositionally biased region" description="Low complexity" evidence="7">
    <location>
        <begin position="562"/>
        <end position="580"/>
    </location>
</feature>
<evidence type="ECO:0000256" key="3">
    <source>
        <dbReference type="ARBA" id="ARBA00022771"/>
    </source>
</evidence>
<dbReference type="Pfam" id="PF01429">
    <property type="entry name" value="MBD"/>
    <property type="match status" value="1"/>
</dbReference>
<feature type="domain" description="JmjN" evidence="10">
    <location>
        <begin position="8"/>
        <end position="50"/>
    </location>
</feature>
<organism evidence="12">
    <name type="scientific">Pyramimonas obovata</name>
    <dbReference type="NCBI Taxonomy" id="1411642"/>
    <lineage>
        <taxon>Eukaryota</taxon>
        <taxon>Viridiplantae</taxon>
        <taxon>Chlorophyta</taxon>
        <taxon>Pyramimonadophyceae</taxon>
        <taxon>Pyramimonadales</taxon>
        <taxon>Pyramimonadaceae</taxon>
        <taxon>Pyramimonas</taxon>
        <taxon>Pyramimonas incertae sedis</taxon>
    </lineage>
</organism>